<evidence type="ECO:0000313" key="3">
    <source>
        <dbReference type="Proteomes" id="UP000009102"/>
    </source>
</evidence>
<evidence type="ECO:0000313" key="2">
    <source>
        <dbReference type="EMBL" id="ACX95492.1"/>
    </source>
</evidence>
<proteinExistence type="predicted"/>
<dbReference type="GO" id="GO:0005737">
    <property type="term" value="C:cytoplasm"/>
    <property type="evidence" value="ECO:0007669"/>
    <property type="project" value="UniProtKB-SubCell"/>
</dbReference>
<dbReference type="PANTHER" id="PTHR34875">
    <property type="entry name" value="UPF0237 PROTEIN MJ1558"/>
    <property type="match status" value="1"/>
</dbReference>
<dbReference type="eggNOG" id="COG2716">
    <property type="taxonomic scope" value="Bacteria"/>
</dbReference>
<comment type="subcellular location">
    <subcellularLocation>
        <location evidence="1">Cytoplasm</location>
    </subcellularLocation>
</comment>
<dbReference type="AlphaFoldDB" id="D0KYG9"/>
<dbReference type="InterPro" id="IPR045865">
    <property type="entry name" value="ACT-like_dom_sf"/>
</dbReference>
<dbReference type="Proteomes" id="UP000009102">
    <property type="component" value="Chromosome"/>
</dbReference>
<dbReference type="EMBL" id="CP001801">
    <property type="protein sequence ID" value="ACX95492.1"/>
    <property type="molecule type" value="Genomic_DNA"/>
</dbReference>
<reference evidence="2 3" key="1">
    <citation type="submission" date="2009-10" db="EMBL/GenBank/DDBJ databases">
        <title>Complete sequence of Halothiobacillus neapolitanus c2.</title>
        <authorList>
            <consortium name="US DOE Joint Genome Institute"/>
            <person name="Lucas S."/>
            <person name="Copeland A."/>
            <person name="Lapidus A."/>
            <person name="Glavina del Rio T."/>
            <person name="Tice H."/>
            <person name="Bruce D."/>
            <person name="Goodwin L."/>
            <person name="Pitluck S."/>
            <person name="Davenport K."/>
            <person name="Brettin T."/>
            <person name="Detter J.C."/>
            <person name="Han C."/>
            <person name="Tapia R."/>
            <person name="Larimer F."/>
            <person name="Land M."/>
            <person name="Hauser L."/>
            <person name="Kyrpides N."/>
            <person name="Mikhailova N."/>
            <person name="Kerfeld C."/>
            <person name="Cannon G."/>
            <person name="Heinhort S."/>
        </authorList>
    </citation>
    <scope>NUCLEOTIDE SEQUENCE [LARGE SCALE GENOMIC DNA]</scope>
    <source>
        <strain evidence="3">ATCC 23641 / c2</strain>
    </source>
</reference>
<organism evidence="2 3">
    <name type="scientific">Halothiobacillus neapolitanus (strain ATCC 23641 / DSM 15147 / CIP 104769 / NCIMB 8539 / c2)</name>
    <name type="common">Thiobacillus neapolitanus</name>
    <dbReference type="NCBI Taxonomy" id="555778"/>
    <lineage>
        <taxon>Bacteria</taxon>
        <taxon>Pseudomonadati</taxon>
        <taxon>Pseudomonadota</taxon>
        <taxon>Gammaproteobacteria</taxon>
        <taxon>Chromatiales</taxon>
        <taxon>Halothiobacillaceae</taxon>
        <taxon>Halothiobacillus</taxon>
    </lineage>
</organism>
<evidence type="ECO:0000256" key="1">
    <source>
        <dbReference type="PIRNR" id="PIRNR028103"/>
    </source>
</evidence>
<dbReference type="GO" id="GO:0006355">
    <property type="term" value="P:regulation of DNA-templated transcription"/>
    <property type="evidence" value="ECO:0007669"/>
    <property type="project" value="UniProtKB-UniRule"/>
</dbReference>
<protein>
    <recommendedName>
        <fullName evidence="1">Glycine cleavage system transcriptional repressor</fullName>
    </recommendedName>
</protein>
<dbReference type="PIRSF" id="PIRSF028103">
    <property type="entry name" value="GcvR"/>
    <property type="match status" value="1"/>
</dbReference>
<dbReference type="Pfam" id="PF13740">
    <property type="entry name" value="ACT_6"/>
    <property type="match status" value="1"/>
</dbReference>
<name>D0KYG9_HALNC</name>
<keyword evidence="1" id="KW-0678">Repressor</keyword>
<dbReference type="InterPro" id="IPR016867">
    <property type="entry name" value="GcvR"/>
</dbReference>
<keyword evidence="1" id="KW-0804">Transcription</keyword>
<dbReference type="HOGENOM" id="CLU_095322_0_1_6"/>
<dbReference type="STRING" id="555778.Hneap_0639"/>
<gene>
    <name evidence="2" type="ordered locus">Hneap_0639</name>
</gene>
<dbReference type="Gene3D" id="3.30.70.260">
    <property type="match status" value="2"/>
</dbReference>
<dbReference type="InterPro" id="IPR050990">
    <property type="entry name" value="UPF0237/GcvR_regulator"/>
</dbReference>
<keyword evidence="3" id="KW-1185">Reference proteome</keyword>
<dbReference type="KEGG" id="hna:Hneap_0639"/>
<sequence>MQCDGVGFYVPCSGINPLESDPSIHSREGHMQTQLIVNLFGPMGTSHLADLLALIQQQQCHALDSHMLSFEQRMVLALRISGNWDRVTRVESVLREFAQRAGIDMHVHHEQNIAEREAVLPYVVDAIGLASADIAAVITRFFAQQKVDMRELSTRTYRPARSSERLIQMRAQIDIPARCHLGQFKSDFFDLCDNLNLDAAIEPERSF</sequence>
<keyword evidence="1" id="KW-0963">Cytoplasm</keyword>
<dbReference type="PANTHER" id="PTHR34875:SF5">
    <property type="entry name" value="GLYCINE CLEAVAGE SYSTEM TRANSCRIPTIONAL REPRESSOR"/>
    <property type="match status" value="1"/>
</dbReference>
<dbReference type="SUPFAM" id="SSF55021">
    <property type="entry name" value="ACT-like"/>
    <property type="match status" value="1"/>
</dbReference>
<accession>D0KYG9</accession>